<dbReference type="Gene3D" id="3.40.50.300">
    <property type="entry name" value="P-loop containing nucleotide triphosphate hydrolases"/>
    <property type="match status" value="1"/>
</dbReference>
<evidence type="ECO:0000256" key="2">
    <source>
        <dbReference type="SAM" id="MobiDB-lite"/>
    </source>
</evidence>
<protein>
    <recommendedName>
        <fullName evidence="5">ABC transporter family G domain-containing protein</fullName>
    </recommendedName>
</protein>
<reference evidence="4" key="1">
    <citation type="journal article" date="2020" name="Nat. Commun.">
        <title>Genome assembly of wild tea tree DASZ reveals pedigree and selection history of tea varieties.</title>
        <authorList>
            <person name="Zhang W."/>
            <person name="Zhang Y."/>
            <person name="Qiu H."/>
            <person name="Guo Y."/>
            <person name="Wan H."/>
            <person name="Zhang X."/>
            <person name="Scossa F."/>
            <person name="Alseekh S."/>
            <person name="Zhang Q."/>
            <person name="Wang P."/>
            <person name="Xu L."/>
            <person name="Schmidt M.H."/>
            <person name="Jia X."/>
            <person name="Li D."/>
            <person name="Zhu A."/>
            <person name="Guo F."/>
            <person name="Chen W."/>
            <person name="Ni D."/>
            <person name="Usadel B."/>
            <person name="Fernie A.R."/>
            <person name="Wen W."/>
        </authorList>
    </citation>
    <scope>NUCLEOTIDE SEQUENCE [LARGE SCALE GENOMIC DNA]</scope>
    <source>
        <strain evidence="4">cv. G240</strain>
    </source>
</reference>
<dbReference type="SUPFAM" id="SSF52540">
    <property type="entry name" value="P-loop containing nucleoside triphosphate hydrolases"/>
    <property type="match status" value="1"/>
</dbReference>
<dbReference type="Proteomes" id="UP000593564">
    <property type="component" value="Unassembled WGS sequence"/>
</dbReference>
<dbReference type="InterPro" id="IPR027417">
    <property type="entry name" value="P-loop_NTPase"/>
</dbReference>
<comment type="caution">
    <text evidence="3">The sequence shown here is derived from an EMBL/GenBank/DDBJ whole genome shotgun (WGS) entry which is preliminary data.</text>
</comment>
<reference evidence="3 4" key="2">
    <citation type="submission" date="2020-07" db="EMBL/GenBank/DDBJ databases">
        <title>Genome assembly of wild tea tree DASZ reveals pedigree and selection history of tea varieties.</title>
        <authorList>
            <person name="Zhang W."/>
        </authorList>
    </citation>
    <scope>NUCLEOTIDE SEQUENCE [LARGE SCALE GENOMIC DNA]</scope>
    <source>
        <strain evidence="4">cv. G240</strain>
        <tissue evidence="3">Leaf</tissue>
    </source>
</reference>
<dbReference type="AlphaFoldDB" id="A0A7J7HI95"/>
<dbReference type="PANTHER" id="PTHR19241">
    <property type="entry name" value="ATP-BINDING CASSETTE TRANSPORTER"/>
    <property type="match status" value="1"/>
</dbReference>
<feature type="region of interest" description="Disordered" evidence="2">
    <location>
        <begin position="152"/>
        <end position="174"/>
    </location>
</feature>
<evidence type="ECO:0000313" key="4">
    <source>
        <dbReference type="Proteomes" id="UP000593564"/>
    </source>
</evidence>
<accession>A0A7J7HI95</accession>
<keyword evidence="1" id="KW-0813">Transport</keyword>
<keyword evidence="4" id="KW-1185">Reference proteome</keyword>
<evidence type="ECO:0000313" key="3">
    <source>
        <dbReference type="EMBL" id="KAF5951961.1"/>
    </source>
</evidence>
<gene>
    <name evidence="3" type="ORF">HYC85_009905</name>
</gene>
<evidence type="ECO:0000256" key="1">
    <source>
        <dbReference type="ARBA" id="ARBA00022448"/>
    </source>
</evidence>
<dbReference type="EMBL" id="JACBKZ010000004">
    <property type="protein sequence ID" value="KAF5951961.1"/>
    <property type="molecule type" value="Genomic_DNA"/>
</dbReference>
<proteinExistence type="predicted"/>
<name>A0A7J7HI95_CAMSI</name>
<sequence length="326" mass="37035">MHFCILLWGHCPEPTKGRCPLDPRELTGQLDPRHNQRSGNLEKLMLRSSLFDENDGSKVDAQGKWVVDVTKLDAVERNMFIDMHIKHIENDNLRLLHKQRKRIDKTAVIQDLAKLPGMKSREANITIVDDISGIIKPRRCTREIFRACVREKRDREERREENGKREEAREKEEEGKKTVMAVIADIMIEASKRKKQAGIVPDPDIDAYMKRLETTFSWDSGLHICADTLSGDAMRRGISSGQKKRLTTGEMIVGPTKALFMDEISNGLYSSITYQIVACLQQLAHIADATVLVALLQPAPESFDLFDDIILMTEGKIVYHGPVVIF</sequence>
<organism evidence="3 4">
    <name type="scientific">Camellia sinensis</name>
    <name type="common">Tea plant</name>
    <name type="synonym">Thea sinensis</name>
    <dbReference type="NCBI Taxonomy" id="4442"/>
    <lineage>
        <taxon>Eukaryota</taxon>
        <taxon>Viridiplantae</taxon>
        <taxon>Streptophyta</taxon>
        <taxon>Embryophyta</taxon>
        <taxon>Tracheophyta</taxon>
        <taxon>Spermatophyta</taxon>
        <taxon>Magnoliopsida</taxon>
        <taxon>eudicotyledons</taxon>
        <taxon>Gunneridae</taxon>
        <taxon>Pentapetalae</taxon>
        <taxon>asterids</taxon>
        <taxon>Ericales</taxon>
        <taxon>Theaceae</taxon>
        <taxon>Camellia</taxon>
    </lineage>
</organism>
<evidence type="ECO:0008006" key="5">
    <source>
        <dbReference type="Google" id="ProtNLM"/>
    </source>
</evidence>